<name>A0A4R2T6E8_9PAST</name>
<dbReference type="AlphaFoldDB" id="A0A4R2T6E8"/>
<gene>
    <name evidence="2" type="ORF">EDC44_10168</name>
</gene>
<evidence type="ECO:0000313" key="2">
    <source>
        <dbReference type="EMBL" id="TCP97685.1"/>
    </source>
</evidence>
<keyword evidence="3" id="KW-1185">Reference proteome</keyword>
<evidence type="ECO:0000259" key="1">
    <source>
        <dbReference type="Pfam" id="PF04536"/>
    </source>
</evidence>
<dbReference type="RefSeq" id="WP_131974217.1">
    <property type="nucleotide sequence ID" value="NZ_SLYB01000001.1"/>
</dbReference>
<dbReference type="OrthoDB" id="5683663at2"/>
<proteinExistence type="predicted"/>
<dbReference type="Pfam" id="PF04536">
    <property type="entry name" value="TPM_phosphatase"/>
    <property type="match status" value="1"/>
</dbReference>
<dbReference type="Proteomes" id="UP000295763">
    <property type="component" value="Unassembled WGS sequence"/>
</dbReference>
<dbReference type="InterPro" id="IPR007621">
    <property type="entry name" value="TPM_dom"/>
</dbReference>
<comment type="caution">
    <text evidence="2">The sequence shown here is derived from an EMBL/GenBank/DDBJ whole genome shotgun (WGS) entry which is preliminary data.</text>
</comment>
<dbReference type="PANTHER" id="PTHR30373:SF8">
    <property type="entry name" value="BLL7265 PROTEIN"/>
    <property type="match status" value="1"/>
</dbReference>
<feature type="domain" description="TPM" evidence="1">
    <location>
        <begin position="10"/>
        <end position="123"/>
    </location>
</feature>
<protein>
    <submittedName>
        <fullName evidence="2">Putative membrane protein</fullName>
    </submittedName>
</protein>
<accession>A0A4R2T6E8</accession>
<dbReference type="EMBL" id="SLYB01000001">
    <property type="protein sequence ID" value="TCP97685.1"/>
    <property type="molecule type" value="Genomic_DNA"/>
</dbReference>
<sequence length="147" mass="16984">MALFSKIPVDKTQIENTIAELEKCTSAEVRVFIERKMPKAVKTAFERACEVFRQLEMEQTQHRNGVLIYLAYKEHQCYLLGDQGIHQFVGDHFWQATCDMMVSFFKQGEFTLGIVRGIEHIGKELSIHFPIQEHDVNELPNEVVING</sequence>
<evidence type="ECO:0000313" key="3">
    <source>
        <dbReference type="Proteomes" id="UP000295763"/>
    </source>
</evidence>
<organism evidence="2 3">
    <name type="scientific">Cricetibacter osteomyelitidis</name>
    <dbReference type="NCBI Taxonomy" id="1521931"/>
    <lineage>
        <taxon>Bacteria</taxon>
        <taxon>Pseudomonadati</taxon>
        <taxon>Pseudomonadota</taxon>
        <taxon>Gammaproteobacteria</taxon>
        <taxon>Pasteurellales</taxon>
        <taxon>Pasteurellaceae</taxon>
        <taxon>Cricetibacter</taxon>
    </lineage>
</organism>
<reference evidence="2 3" key="1">
    <citation type="submission" date="2019-03" db="EMBL/GenBank/DDBJ databases">
        <title>Genomic Encyclopedia of Type Strains, Phase IV (KMG-IV): sequencing the most valuable type-strain genomes for metagenomic binning, comparative biology and taxonomic classification.</title>
        <authorList>
            <person name="Goeker M."/>
        </authorList>
    </citation>
    <scope>NUCLEOTIDE SEQUENCE [LARGE SCALE GENOMIC DNA]</scope>
    <source>
        <strain evidence="2 3">DSM 28404</strain>
    </source>
</reference>
<dbReference type="PANTHER" id="PTHR30373">
    <property type="entry name" value="UPF0603 PROTEIN YGCG"/>
    <property type="match status" value="1"/>
</dbReference>
<dbReference type="Gene3D" id="3.10.310.50">
    <property type="match status" value="1"/>
</dbReference>